<evidence type="ECO:0000256" key="1">
    <source>
        <dbReference type="SAM" id="MobiDB-lite"/>
    </source>
</evidence>
<dbReference type="OrthoDB" id="3541690at2"/>
<keyword evidence="3" id="KW-1185">Reference proteome</keyword>
<dbReference type="EMBL" id="CP044427">
    <property type="protein sequence ID" value="QFG69846.1"/>
    <property type="molecule type" value="Genomic_DNA"/>
</dbReference>
<proteinExistence type="predicted"/>
<reference evidence="2 3" key="1">
    <citation type="submission" date="2019-09" db="EMBL/GenBank/DDBJ databases">
        <title>Serinicoccus pratensis sp. nov., isolated from meadow soil.</title>
        <authorList>
            <person name="Zhang W."/>
        </authorList>
    </citation>
    <scope>NUCLEOTIDE SEQUENCE [LARGE SCALE GENOMIC DNA]</scope>
    <source>
        <strain evidence="2 3">W204</strain>
    </source>
</reference>
<dbReference type="RefSeq" id="WP_158062340.1">
    <property type="nucleotide sequence ID" value="NZ_CP044427.1"/>
</dbReference>
<accession>A0A5J6V9H0</accession>
<evidence type="ECO:0000313" key="2">
    <source>
        <dbReference type="EMBL" id="QFG69846.1"/>
    </source>
</evidence>
<feature type="compositionally biased region" description="Acidic residues" evidence="1">
    <location>
        <begin position="199"/>
        <end position="250"/>
    </location>
</feature>
<dbReference type="AlphaFoldDB" id="A0A5J6V9H0"/>
<feature type="compositionally biased region" description="Basic and acidic residues" evidence="1">
    <location>
        <begin position="307"/>
        <end position="322"/>
    </location>
</feature>
<feature type="region of interest" description="Disordered" evidence="1">
    <location>
        <begin position="180"/>
        <end position="274"/>
    </location>
</feature>
<protein>
    <submittedName>
        <fullName evidence="2">Uncharacterized protein</fullName>
    </submittedName>
</protein>
<organism evidence="2 3">
    <name type="scientific">Ornithinimicrobium pratense</name>
    <dbReference type="NCBI Taxonomy" id="2593973"/>
    <lineage>
        <taxon>Bacteria</taxon>
        <taxon>Bacillati</taxon>
        <taxon>Actinomycetota</taxon>
        <taxon>Actinomycetes</taxon>
        <taxon>Micrococcales</taxon>
        <taxon>Ornithinimicrobiaceae</taxon>
        <taxon>Ornithinimicrobium</taxon>
    </lineage>
</organism>
<sequence>MEEDGAESDALQQAAWEVYGVAPADFVATRTRWVKELRSRKQRDAAKSVAALRKPSVSAAAINALVRAQDPAADRLRDVGTRMRHAQSALDTAGLAALRGERDAVLHDWVEAARAHATGPLTAAVEAEVRDTAVAALADGAATEVVLSGTLTRGLSYSGFGEVDVSDAVARTSTGVVLTRIEGGGGDSATDEAGGEKDDLGEEDEADLGEDDPEDEADLDEEDEADFSAAGDEEDDPEDDEDDLDEEDDLSAEKGLAQLEETLAEAEEQVTAARRERRSLLEAASVAAARVEEAADGLAQARQLLARAEKEAKHAEAEDEQARAALELADEALTAARERRAQARTALEEAEDAD</sequence>
<name>A0A5J6V9H0_9MICO</name>
<evidence type="ECO:0000313" key="3">
    <source>
        <dbReference type="Proteomes" id="UP000326546"/>
    </source>
</evidence>
<gene>
    <name evidence="2" type="ORF">FY030_15065</name>
</gene>
<dbReference type="Proteomes" id="UP000326546">
    <property type="component" value="Chromosome"/>
</dbReference>
<feature type="region of interest" description="Disordered" evidence="1">
    <location>
        <begin position="307"/>
        <end position="326"/>
    </location>
</feature>
<dbReference type="KEGG" id="serw:FY030_15065"/>